<name>A0AAX3UE34_9LACO</name>
<evidence type="ECO:0000256" key="2">
    <source>
        <dbReference type="PIRSR" id="PIRSR640198-2"/>
    </source>
</evidence>
<evidence type="ECO:0000313" key="4">
    <source>
        <dbReference type="EMBL" id="SDA72150.1"/>
    </source>
</evidence>
<keyword evidence="2" id="KW-0547">Nucleotide-binding</keyword>
<dbReference type="Proteomes" id="UP001242513">
    <property type="component" value="Chromosome"/>
</dbReference>
<feature type="binding site" evidence="2">
    <location>
        <begin position="210"/>
        <end position="217"/>
    </location>
    <ligand>
        <name>ATP</name>
        <dbReference type="ChEBI" id="CHEBI:30616"/>
    </ligand>
</feature>
<reference evidence="5" key="3">
    <citation type="submission" date="2023-04" db="EMBL/GenBank/DDBJ databases">
        <authorList>
            <person name="Wang Y."/>
        </authorList>
    </citation>
    <scope>NUCLEOTIDE SEQUENCE</scope>
    <source>
        <strain evidence="5">ZW18</strain>
    </source>
</reference>
<protein>
    <submittedName>
        <fullName evidence="5">Fic family protein</fullName>
    </submittedName>
</protein>
<dbReference type="EMBL" id="CP123735">
    <property type="protein sequence ID" value="WGO85764.1"/>
    <property type="molecule type" value="Genomic_DNA"/>
</dbReference>
<dbReference type="InterPro" id="IPR036597">
    <property type="entry name" value="Fido-like_dom_sf"/>
</dbReference>
<evidence type="ECO:0000313" key="6">
    <source>
        <dbReference type="Proteomes" id="UP000181860"/>
    </source>
</evidence>
<dbReference type="RefSeq" id="WP_013851195.1">
    <property type="nucleotide sequence ID" value="NZ_CP123735.1"/>
</dbReference>
<dbReference type="EMBL" id="FMXC01000059">
    <property type="protein sequence ID" value="SDA72150.1"/>
    <property type="molecule type" value="Genomic_DNA"/>
</dbReference>
<sequence length="358" mass="41794">MIKIKERIIIKKFNYQKLNGLHYTNTLVNKLNLIYNLRGRTESYETNYRDTLDRLVEIAKVQSTSASNRIEGIYTTDERLNKIMANKTQPRNRNEKEISGYRDVLKLIHEHYDYIPITSNSILELHKRLFSYTDSTWGGHFKDSDNQIITQYADGRREVRFNPPPAFITPQLIRDLCDAYNLALQAGEISPLILSGAFIFDFVSIHPFRDGNGRMSRLLMLLTMYKAGFDVGKYISIEKSIEDTKPDYYRVLKESSAGWIDNNNDYLPFLDYFLSIVLKDYREFNERLSLVNQTDLPVDKLILKMLRQALQPLSIKEINNLIPQYSEVTIRRALRKLQEDNKVNKLGKARATKYGLKI</sequence>
<feature type="binding site" evidence="2">
    <location>
        <begin position="248"/>
        <end position="249"/>
    </location>
    <ligand>
        <name>ATP</name>
        <dbReference type="ChEBI" id="CHEBI:30616"/>
    </ligand>
</feature>
<reference evidence="5" key="2">
    <citation type="journal article" date="2022" name="Food Funct.">
        <title>Lactobacillus kefiranofaciens ZW18 from Kefir enhances the anti-tumor effect of anti-programmed cell death 1 (PD-1) immunotherapy by modulating the gut microbiota.</title>
        <authorList>
            <person name="Zhao J."/>
            <person name="Wang Y."/>
            <person name="Wang J."/>
            <person name="Lv M."/>
            <person name="Zhou C."/>
            <person name="Jia L."/>
            <person name="Geng W."/>
        </authorList>
    </citation>
    <scope>NUCLEOTIDE SEQUENCE</scope>
    <source>
        <strain evidence="5">ZW18</strain>
    </source>
</reference>
<keyword evidence="6" id="KW-1185">Reference proteome</keyword>
<reference evidence="4 6" key="1">
    <citation type="submission" date="2016-10" db="EMBL/GenBank/DDBJ databases">
        <authorList>
            <person name="Varghese N."/>
            <person name="Submissions S."/>
        </authorList>
    </citation>
    <scope>NUCLEOTIDE SEQUENCE [LARGE SCALE GENOMIC DNA]</scope>
    <source>
        <strain evidence="4 6">ATCC 43761</strain>
    </source>
</reference>
<evidence type="ECO:0000313" key="5">
    <source>
        <dbReference type="EMBL" id="WGO85764.1"/>
    </source>
</evidence>
<gene>
    <name evidence="5" type="ORF">QEJ78_10730</name>
    <name evidence="4" type="ORF">SAMN02983011_02382</name>
</gene>
<dbReference type="AlphaFoldDB" id="A0AAX3UE34"/>
<feature type="active site" evidence="1">
    <location>
        <position position="206"/>
    </location>
</feature>
<organism evidence="5 7">
    <name type="scientific">Lactobacillus kefiranofaciens</name>
    <dbReference type="NCBI Taxonomy" id="267818"/>
    <lineage>
        <taxon>Bacteria</taxon>
        <taxon>Bacillati</taxon>
        <taxon>Bacillota</taxon>
        <taxon>Bacilli</taxon>
        <taxon>Lactobacillales</taxon>
        <taxon>Lactobacillaceae</taxon>
        <taxon>Lactobacillus</taxon>
    </lineage>
</organism>
<dbReference type="PROSITE" id="PS51459">
    <property type="entry name" value="FIDO"/>
    <property type="match status" value="1"/>
</dbReference>
<proteinExistence type="predicted"/>
<evidence type="ECO:0000313" key="7">
    <source>
        <dbReference type="Proteomes" id="UP001242513"/>
    </source>
</evidence>
<dbReference type="Gene3D" id="1.10.3290.10">
    <property type="entry name" value="Fido-like domain"/>
    <property type="match status" value="1"/>
</dbReference>
<dbReference type="PANTHER" id="PTHR13504:SF38">
    <property type="entry name" value="FIDO DOMAIN-CONTAINING PROTEIN"/>
    <property type="match status" value="1"/>
</dbReference>
<dbReference type="SUPFAM" id="SSF140931">
    <property type="entry name" value="Fic-like"/>
    <property type="match status" value="1"/>
</dbReference>
<dbReference type="Pfam" id="PF02661">
    <property type="entry name" value="Fic"/>
    <property type="match status" value="1"/>
</dbReference>
<dbReference type="PANTHER" id="PTHR13504">
    <property type="entry name" value="FIDO DOMAIN-CONTAINING PROTEIN DDB_G0283145"/>
    <property type="match status" value="1"/>
</dbReference>
<accession>A0AAX3UE34</accession>
<dbReference type="Proteomes" id="UP000181860">
    <property type="component" value="Unassembled WGS sequence"/>
</dbReference>
<evidence type="ECO:0000256" key="1">
    <source>
        <dbReference type="PIRSR" id="PIRSR640198-1"/>
    </source>
</evidence>
<evidence type="ECO:0000259" key="3">
    <source>
        <dbReference type="PROSITE" id="PS51459"/>
    </source>
</evidence>
<dbReference type="GO" id="GO:0005524">
    <property type="term" value="F:ATP binding"/>
    <property type="evidence" value="ECO:0007669"/>
    <property type="project" value="UniProtKB-KW"/>
</dbReference>
<feature type="domain" description="Fido" evidence="3">
    <location>
        <begin position="117"/>
        <end position="275"/>
    </location>
</feature>
<dbReference type="InterPro" id="IPR003812">
    <property type="entry name" value="Fido"/>
</dbReference>
<keyword evidence="2" id="KW-0067">ATP-binding</keyword>
<dbReference type="InterPro" id="IPR040198">
    <property type="entry name" value="Fido_containing"/>
</dbReference>